<proteinExistence type="predicted"/>
<protein>
    <submittedName>
        <fullName evidence="2">Uncharacterized protein</fullName>
    </submittedName>
</protein>
<dbReference type="AlphaFoldDB" id="A0A4C1USL0"/>
<dbReference type="EMBL" id="BGZK01000214">
    <property type="protein sequence ID" value="GBP29017.1"/>
    <property type="molecule type" value="Genomic_DNA"/>
</dbReference>
<dbReference type="Proteomes" id="UP000299102">
    <property type="component" value="Unassembled WGS sequence"/>
</dbReference>
<feature type="region of interest" description="Disordered" evidence="1">
    <location>
        <begin position="107"/>
        <end position="126"/>
    </location>
</feature>
<evidence type="ECO:0000313" key="3">
    <source>
        <dbReference type="Proteomes" id="UP000299102"/>
    </source>
</evidence>
<evidence type="ECO:0000256" key="1">
    <source>
        <dbReference type="SAM" id="MobiDB-lite"/>
    </source>
</evidence>
<sequence>MQCRPNDVARGRARAKLEHEWPAASEPRRASLSSTPTLARRRPPPAAADVTGGAEPNSSKGHTEFIFPPAILARTRNRNENTFAFIDPLSAGVDVVRGTRVYGRAAPTLRAPPAAPGPPTKGRKSLERRATVIRSAAHAPPGDHVTKHLRSSPTASASAVWPMPTRTARLRCNVRETDVALM</sequence>
<comment type="caution">
    <text evidence="2">The sequence shown here is derived from an EMBL/GenBank/DDBJ whole genome shotgun (WGS) entry which is preliminary data.</text>
</comment>
<feature type="compositionally biased region" description="Basic and acidic residues" evidence="1">
    <location>
        <begin position="7"/>
        <end position="29"/>
    </location>
</feature>
<evidence type="ECO:0000313" key="2">
    <source>
        <dbReference type="EMBL" id="GBP29017.1"/>
    </source>
</evidence>
<feature type="region of interest" description="Disordered" evidence="1">
    <location>
        <begin position="1"/>
        <end position="63"/>
    </location>
</feature>
<name>A0A4C1USL0_EUMVA</name>
<accession>A0A4C1USL0</accession>
<feature type="region of interest" description="Disordered" evidence="1">
    <location>
        <begin position="139"/>
        <end position="160"/>
    </location>
</feature>
<keyword evidence="3" id="KW-1185">Reference proteome</keyword>
<gene>
    <name evidence="2" type="ORF">EVAR_83919_1</name>
</gene>
<reference evidence="2 3" key="1">
    <citation type="journal article" date="2019" name="Commun. Biol.">
        <title>The bagworm genome reveals a unique fibroin gene that provides high tensile strength.</title>
        <authorList>
            <person name="Kono N."/>
            <person name="Nakamura H."/>
            <person name="Ohtoshi R."/>
            <person name="Tomita M."/>
            <person name="Numata K."/>
            <person name="Arakawa K."/>
        </authorList>
    </citation>
    <scope>NUCLEOTIDE SEQUENCE [LARGE SCALE GENOMIC DNA]</scope>
</reference>
<organism evidence="2 3">
    <name type="scientific">Eumeta variegata</name>
    <name type="common">Bagworm moth</name>
    <name type="synonym">Eumeta japonica</name>
    <dbReference type="NCBI Taxonomy" id="151549"/>
    <lineage>
        <taxon>Eukaryota</taxon>
        <taxon>Metazoa</taxon>
        <taxon>Ecdysozoa</taxon>
        <taxon>Arthropoda</taxon>
        <taxon>Hexapoda</taxon>
        <taxon>Insecta</taxon>
        <taxon>Pterygota</taxon>
        <taxon>Neoptera</taxon>
        <taxon>Endopterygota</taxon>
        <taxon>Lepidoptera</taxon>
        <taxon>Glossata</taxon>
        <taxon>Ditrysia</taxon>
        <taxon>Tineoidea</taxon>
        <taxon>Psychidae</taxon>
        <taxon>Oiketicinae</taxon>
        <taxon>Eumeta</taxon>
    </lineage>
</organism>